<dbReference type="InterPro" id="IPR023214">
    <property type="entry name" value="HAD_sf"/>
</dbReference>
<reference evidence="4 7" key="2">
    <citation type="submission" date="2019-08" db="EMBL/GenBank/DDBJ databases">
        <title>The genome sequence of a newly discovered highly antifungal drug resistant Aspergillus species, Aspergillus tanneri NIH 1004.</title>
        <authorList>
            <person name="Mounaud S."/>
            <person name="Singh I."/>
            <person name="Joardar V."/>
            <person name="Pakala S."/>
            <person name="Pakala S."/>
            <person name="Venepally P."/>
            <person name="Chung J.K."/>
            <person name="Losada L."/>
            <person name="Nierman W.C."/>
        </authorList>
    </citation>
    <scope>NUCLEOTIDE SEQUENCE [LARGE SCALE GENOMIC DNA]</scope>
    <source>
        <strain evidence="4 7">NIH1004</strain>
    </source>
</reference>
<keyword evidence="3" id="KW-0460">Magnesium</keyword>
<dbReference type="AlphaFoldDB" id="A0A4S3JWS5"/>
<comment type="caution">
    <text evidence="5">The sequence shown here is derived from an EMBL/GenBank/DDBJ whole genome shotgun (WGS) entry which is preliminary data.</text>
</comment>
<evidence type="ECO:0000256" key="3">
    <source>
        <dbReference type="ARBA" id="ARBA00022842"/>
    </source>
</evidence>
<sequence length="247" mass="27822">MDRNPTESYTTHLSTKTWYAFDLDDTLHEFRNASTTASTAVFQTIHQETGVSIGALKTTYRDILARTADVSAFTDGKTSLEYRRDRFSRLLHRHVIPSSDEKVDSLVRIYQTRLKEALRLKPGAFQLLQTIKRLGKYVLVITEGPQDSQEWTLNELGLLPYVDLLVTSNGMGVSKVDGLFPLVLRRFAISAQDMLYMGDNESRDVLPAREVGILAVLYDQSGPSQLHDPLDLRVNSLTTLSLMLESP</sequence>
<evidence type="ECO:0000313" key="7">
    <source>
        <dbReference type="Proteomes" id="UP000324241"/>
    </source>
</evidence>
<dbReference type="EMBL" id="QUQM01000003">
    <property type="protein sequence ID" value="KAA8648188.1"/>
    <property type="molecule type" value="Genomic_DNA"/>
</dbReference>
<dbReference type="InterPro" id="IPR036412">
    <property type="entry name" value="HAD-like_sf"/>
</dbReference>
<accession>A0A4S3JWS5</accession>
<evidence type="ECO:0000256" key="2">
    <source>
        <dbReference type="ARBA" id="ARBA00022801"/>
    </source>
</evidence>
<dbReference type="STRING" id="1220188.A0A4S3JWS5"/>
<dbReference type="PANTHER" id="PTHR46470:SF2">
    <property type="entry name" value="GLYCERALDEHYDE 3-PHOSPHATE PHOSPHATASE"/>
    <property type="match status" value="1"/>
</dbReference>
<dbReference type="Gene3D" id="3.40.50.1000">
    <property type="entry name" value="HAD superfamily/HAD-like"/>
    <property type="match status" value="1"/>
</dbReference>
<dbReference type="VEuPathDB" id="FungiDB:EYZ11_000533"/>
<dbReference type="OrthoDB" id="1694274at2759"/>
<dbReference type="Pfam" id="PF00702">
    <property type="entry name" value="Hydrolase"/>
    <property type="match status" value="1"/>
</dbReference>
<name>A0A4S3JWS5_9EURO</name>
<dbReference type="SFLD" id="SFLDS00003">
    <property type="entry name" value="Haloacid_Dehalogenase"/>
    <property type="match status" value="1"/>
</dbReference>
<gene>
    <name evidence="4" type="ORF">ATNIH1004_004071</name>
    <name evidence="5" type="ORF">EYZ11_000533</name>
</gene>
<dbReference type="SFLD" id="SFLDG01129">
    <property type="entry name" value="C1.5:_HAD__Beta-PGM__Phosphata"/>
    <property type="match status" value="1"/>
</dbReference>
<evidence type="ECO:0000313" key="6">
    <source>
        <dbReference type="Proteomes" id="UP000308092"/>
    </source>
</evidence>
<evidence type="ECO:0000256" key="1">
    <source>
        <dbReference type="ARBA" id="ARBA00022723"/>
    </source>
</evidence>
<evidence type="ECO:0000313" key="5">
    <source>
        <dbReference type="EMBL" id="THC99954.1"/>
    </source>
</evidence>
<protein>
    <recommendedName>
        <fullName evidence="8">Glyceraldehyde 3-phosphate phosphatase</fullName>
    </recommendedName>
</protein>
<evidence type="ECO:0008006" key="8">
    <source>
        <dbReference type="Google" id="ProtNLM"/>
    </source>
</evidence>
<keyword evidence="2" id="KW-0378">Hydrolase</keyword>
<dbReference type="GeneID" id="54326773"/>
<dbReference type="SUPFAM" id="SSF56784">
    <property type="entry name" value="HAD-like"/>
    <property type="match status" value="1"/>
</dbReference>
<dbReference type="Proteomes" id="UP000324241">
    <property type="component" value="Unassembled WGS sequence"/>
</dbReference>
<dbReference type="RefSeq" id="XP_033427549.1">
    <property type="nucleotide sequence ID" value="XM_033568743.1"/>
</dbReference>
<keyword evidence="1" id="KW-0479">Metal-binding</keyword>
<proteinExistence type="predicted"/>
<organism evidence="5 6">
    <name type="scientific">Aspergillus tanneri</name>
    <dbReference type="NCBI Taxonomy" id="1220188"/>
    <lineage>
        <taxon>Eukaryota</taxon>
        <taxon>Fungi</taxon>
        <taxon>Dikarya</taxon>
        <taxon>Ascomycota</taxon>
        <taxon>Pezizomycotina</taxon>
        <taxon>Eurotiomycetes</taxon>
        <taxon>Eurotiomycetidae</taxon>
        <taxon>Eurotiales</taxon>
        <taxon>Aspergillaceae</taxon>
        <taxon>Aspergillus</taxon>
        <taxon>Aspergillus subgen. Circumdati</taxon>
    </lineage>
</organism>
<dbReference type="InterPro" id="IPR051400">
    <property type="entry name" value="HAD-like_hydrolase"/>
</dbReference>
<dbReference type="Proteomes" id="UP000308092">
    <property type="component" value="Unassembled WGS sequence"/>
</dbReference>
<dbReference type="InterPro" id="IPR023198">
    <property type="entry name" value="PGP-like_dom2"/>
</dbReference>
<dbReference type="EMBL" id="SOSA01000008">
    <property type="protein sequence ID" value="THC99954.1"/>
    <property type="molecule type" value="Genomic_DNA"/>
</dbReference>
<dbReference type="Gene3D" id="1.10.150.240">
    <property type="entry name" value="Putative phosphatase, domain 2"/>
    <property type="match status" value="1"/>
</dbReference>
<dbReference type="GO" id="GO:0016791">
    <property type="term" value="F:phosphatase activity"/>
    <property type="evidence" value="ECO:0007669"/>
    <property type="project" value="TreeGrafter"/>
</dbReference>
<keyword evidence="6" id="KW-1185">Reference proteome</keyword>
<evidence type="ECO:0000313" key="4">
    <source>
        <dbReference type="EMBL" id="KAA8648188.1"/>
    </source>
</evidence>
<dbReference type="GO" id="GO:0046872">
    <property type="term" value="F:metal ion binding"/>
    <property type="evidence" value="ECO:0007669"/>
    <property type="project" value="UniProtKB-KW"/>
</dbReference>
<dbReference type="PANTHER" id="PTHR46470">
    <property type="entry name" value="N-ACYLNEURAMINATE-9-PHOSPHATASE"/>
    <property type="match status" value="1"/>
</dbReference>
<reference evidence="5 6" key="1">
    <citation type="submission" date="2019-03" db="EMBL/GenBank/DDBJ databases">
        <title>The genome sequence of a newly discovered highly antifungal drug resistant Aspergillus species, Aspergillus tanneri NIH 1004.</title>
        <authorList>
            <person name="Mounaud S."/>
            <person name="Singh I."/>
            <person name="Joardar V."/>
            <person name="Pakala S."/>
            <person name="Pakala S."/>
            <person name="Venepally P."/>
            <person name="Hoover J."/>
            <person name="Nierman W."/>
            <person name="Chung J."/>
            <person name="Losada L."/>
        </authorList>
    </citation>
    <scope>NUCLEOTIDE SEQUENCE [LARGE SCALE GENOMIC DNA]</scope>
    <source>
        <strain evidence="5 6">NIH1004</strain>
    </source>
</reference>